<organism evidence="1 2">
    <name type="scientific">Xanthocytophaga flava</name>
    <dbReference type="NCBI Taxonomy" id="3048013"/>
    <lineage>
        <taxon>Bacteria</taxon>
        <taxon>Pseudomonadati</taxon>
        <taxon>Bacteroidota</taxon>
        <taxon>Cytophagia</taxon>
        <taxon>Cytophagales</taxon>
        <taxon>Rhodocytophagaceae</taxon>
        <taxon>Xanthocytophaga</taxon>
    </lineage>
</organism>
<proteinExistence type="predicted"/>
<reference evidence="1" key="1">
    <citation type="submission" date="2023-05" db="EMBL/GenBank/DDBJ databases">
        <authorList>
            <person name="Zhang X."/>
        </authorList>
    </citation>
    <scope>NUCLEOTIDE SEQUENCE</scope>
    <source>
        <strain evidence="1">YF14B1</strain>
    </source>
</reference>
<protein>
    <submittedName>
        <fullName evidence="1">Uncharacterized protein</fullName>
    </submittedName>
</protein>
<comment type="caution">
    <text evidence="1">The sequence shown here is derived from an EMBL/GenBank/DDBJ whole genome shotgun (WGS) entry which is preliminary data.</text>
</comment>
<evidence type="ECO:0000313" key="1">
    <source>
        <dbReference type="EMBL" id="MDJ1486014.1"/>
    </source>
</evidence>
<dbReference type="EMBL" id="JASJOS010000026">
    <property type="protein sequence ID" value="MDJ1486014.1"/>
    <property type="molecule type" value="Genomic_DNA"/>
</dbReference>
<name>A0AAE3UAC5_9BACT</name>
<evidence type="ECO:0000313" key="2">
    <source>
        <dbReference type="Proteomes" id="UP001241110"/>
    </source>
</evidence>
<gene>
    <name evidence="1" type="ORF">QNI16_36370</name>
</gene>
<accession>A0AAE3UAC5</accession>
<sequence length="124" mass="14707">METNIAYRRISAKPFCVKKLLFIRNCVKFIEELVVVLFRGEKHLYIIILKMMYFADIHSEIDRVYKAVNNQDDNVSITRQAFTRIAFCYKLSIWEKAKNVNFLERVLNRQCVISDLRPQRGSIS</sequence>
<dbReference type="RefSeq" id="WP_313989324.1">
    <property type="nucleotide sequence ID" value="NZ_JASJOS010000026.1"/>
</dbReference>
<dbReference type="Proteomes" id="UP001241110">
    <property type="component" value="Unassembled WGS sequence"/>
</dbReference>
<dbReference type="AlphaFoldDB" id="A0AAE3UAC5"/>